<dbReference type="EMBL" id="KZ819303">
    <property type="protein sequence ID" value="PWN95681.1"/>
    <property type="molecule type" value="Genomic_DNA"/>
</dbReference>
<sequence length="365" mass="38373">MEALPSFEPITPPLVGMPAASTAPKKQSEGSFATIIVAVCVTVAVMVVIGVQLYVLWRSARHAVAAPRAHGSGAGMSRRGRSQGLKQDEIDAFPVIKWDPSMASGVDLESGRNSSGTTPLDDYAAGNLALVRCSSSPAAQGASSEPEYTRADDIEANAAVHALSSRAEPPMRSRPISLRHVPRARAWSHQQCSICVEAFVLDDELRVLPCPAKHKFHAECIDRWLLKRSVCPLCRTDFAPPEPALLISESEASGVVLEEGPANGVTLWECEAGTPDAATHPCDKAPQSPLTASRQRRDGEDGSRPTAAALELELDVEQQASYAAHDCQQSAPSAAAATAVGAGSASAHPHAPLVTHLPPLSVVSA</sequence>
<evidence type="ECO:0000256" key="1">
    <source>
        <dbReference type="ARBA" id="ARBA00004167"/>
    </source>
</evidence>
<keyword evidence="10 13" id="KW-0472">Membrane</keyword>
<dbReference type="InterPro" id="IPR013083">
    <property type="entry name" value="Znf_RING/FYVE/PHD"/>
</dbReference>
<name>A0A316Z2C3_9BASI</name>
<evidence type="ECO:0000256" key="11">
    <source>
        <dbReference type="PROSITE-ProRule" id="PRU00175"/>
    </source>
</evidence>
<gene>
    <name evidence="15" type="ORF">FA09DRAFT_136933</name>
</gene>
<dbReference type="PANTHER" id="PTHR45768:SF18">
    <property type="entry name" value="RING-H2 FINGER PROTEIN ATL47-RELATED"/>
    <property type="match status" value="1"/>
</dbReference>
<evidence type="ECO:0000256" key="10">
    <source>
        <dbReference type="ARBA" id="ARBA00023136"/>
    </source>
</evidence>
<dbReference type="Gene3D" id="3.30.40.10">
    <property type="entry name" value="Zinc/RING finger domain, C3HC4 (zinc finger)"/>
    <property type="match status" value="1"/>
</dbReference>
<dbReference type="GO" id="GO:0016020">
    <property type="term" value="C:membrane"/>
    <property type="evidence" value="ECO:0007669"/>
    <property type="project" value="UniProtKB-SubCell"/>
</dbReference>
<evidence type="ECO:0000313" key="15">
    <source>
        <dbReference type="EMBL" id="PWN95681.1"/>
    </source>
</evidence>
<accession>A0A316Z2C3</accession>
<evidence type="ECO:0000256" key="2">
    <source>
        <dbReference type="ARBA" id="ARBA00004906"/>
    </source>
</evidence>
<dbReference type="PROSITE" id="PS50089">
    <property type="entry name" value="ZF_RING_2"/>
    <property type="match status" value="1"/>
</dbReference>
<keyword evidence="4 13" id="KW-0812">Transmembrane</keyword>
<comment type="subcellular location">
    <subcellularLocation>
        <location evidence="1">Membrane</location>
        <topology evidence="1">Single-pass membrane protein</topology>
    </subcellularLocation>
</comment>
<feature type="region of interest" description="Disordered" evidence="12">
    <location>
        <begin position="276"/>
        <end position="304"/>
    </location>
</feature>
<evidence type="ECO:0000259" key="14">
    <source>
        <dbReference type="PROSITE" id="PS50089"/>
    </source>
</evidence>
<evidence type="ECO:0000256" key="12">
    <source>
        <dbReference type="SAM" id="MobiDB-lite"/>
    </source>
</evidence>
<dbReference type="AlphaFoldDB" id="A0A316Z2C3"/>
<dbReference type="GeneID" id="37266653"/>
<reference evidence="15 16" key="1">
    <citation type="journal article" date="2018" name="Mol. Biol. Evol.">
        <title>Broad Genomic Sampling Reveals a Smut Pathogenic Ancestry of the Fungal Clade Ustilaginomycotina.</title>
        <authorList>
            <person name="Kijpornyongpan T."/>
            <person name="Mondo S.J."/>
            <person name="Barry K."/>
            <person name="Sandor L."/>
            <person name="Lee J."/>
            <person name="Lipzen A."/>
            <person name="Pangilinan J."/>
            <person name="LaButti K."/>
            <person name="Hainaut M."/>
            <person name="Henrissat B."/>
            <person name="Grigoriev I.V."/>
            <person name="Spatafora J.W."/>
            <person name="Aime M.C."/>
        </authorList>
    </citation>
    <scope>NUCLEOTIDE SEQUENCE [LARGE SCALE GENOMIC DNA]</scope>
    <source>
        <strain evidence="15 16">MCA 4186</strain>
    </source>
</reference>
<evidence type="ECO:0000256" key="4">
    <source>
        <dbReference type="ARBA" id="ARBA00022692"/>
    </source>
</evidence>
<evidence type="ECO:0000256" key="6">
    <source>
        <dbReference type="ARBA" id="ARBA00022771"/>
    </source>
</evidence>
<dbReference type="PANTHER" id="PTHR45768">
    <property type="entry name" value="E3 UBIQUITIN-PROTEIN LIGASE RNF13-LIKE"/>
    <property type="match status" value="1"/>
</dbReference>
<keyword evidence="7" id="KW-0833">Ubl conjugation pathway</keyword>
<organism evidence="15 16">
    <name type="scientific">Tilletiopsis washingtonensis</name>
    <dbReference type="NCBI Taxonomy" id="58919"/>
    <lineage>
        <taxon>Eukaryota</taxon>
        <taxon>Fungi</taxon>
        <taxon>Dikarya</taxon>
        <taxon>Basidiomycota</taxon>
        <taxon>Ustilaginomycotina</taxon>
        <taxon>Exobasidiomycetes</taxon>
        <taxon>Entylomatales</taxon>
        <taxon>Entylomatales incertae sedis</taxon>
        <taxon>Tilletiopsis</taxon>
    </lineage>
</organism>
<keyword evidence="8" id="KW-0862">Zinc</keyword>
<evidence type="ECO:0000313" key="16">
    <source>
        <dbReference type="Proteomes" id="UP000245946"/>
    </source>
</evidence>
<dbReference type="Pfam" id="PF13639">
    <property type="entry name" value="zf-RING_2"/>
    <property type="match status" value="1"/>
</dbReference>
<evidence type="ECO:0000256" key="9">
    <source>
        <dbReference type="ARBA" id="ARBA00022989"/>
    </source>
</evidence>
<dbReference type="InterPro" id="IPR001841">
    <property type="entry name" value="Znf_RING"/>
</dbReference>
<keyword evidence="16" id="KW-1185">Reference proteome</keyword>
<evidence type="ECO:0000256" key="5">
    <source>
        <dbReference type="ARBA" id="ARBA00022723"/>
    </source>
</evidence>
<dbReference type="RefSeq" id="XP_025595960.1">
    <property type="nucleotide sequence ID" value="XM_025739107.1"/>
</dbReference>
<dbReference type="OrthoDB" id="8062037at2759"/>
<proteinExistence type="predicted"/>
<dbReference type="SMART" id="SM00184">
    <property type="entry name" value="RING"/>
    <property type="match status" value="1"/>
</dbReference>
<keyword evidence="5" id="KW-0479">Metal-binding</keyword>
<keyword evidence="9 13" id="KW-1133">Transmembrane helix</keyword>
<evidence type="ECO:0000256" key="7">
    <source>
        <dbReference type="ARBA" id="ARBA00022786"/>
    </source>
</evidence>
<feature type="transmembrane region" description="Helical" evidence="13">
    <location>
        <begin position="32"/>
        <end position="57"/>
    </location>
</feature>
<evidence type="ECO:0000256" key="3">
    <source>
        <dbReference type="ARBA" id="ARBA00022679"/>
    </source>
</evidence>
<keyword evidence="6 11" id="KW-0863">Zinc-finger</keyword>
<feature type="domain" description="RING-type" evidence="14">
    <location>
        <begin position="192"/>
        <end position="235"/>
    </location>
</feature>
<keyword evidence="3" id="KW-0808">Transferase</keyword>
<dbReference type="STRING" id="58919.A0A316Z2C3"/>
<protein>
    <recommendedName>
        <fullName evidence="14">RING-type domain-containing protein</fullName>
    </recommendedName>
</protein>
<feature type="region of interest" description="Disordered" evidence="12">
    <location>
        <begin position="345"/>
        <end position="365"/>
    </location>
</feature>
<dbReference type="GO" id="GO:0008270">
    <property type="term" value="F:zinc ion binding"/>
    <property type="evidence" value="ECO:0007669"/>
    <property type="project" value="UniProtKB-KW"/>
</dbReference>
<dbReference type="Proteomes" id="UP000245946">
    <property type="component" value="Unassembled WGS sequence"/>
</dbReference>
<evidence type="ECO:0000256" key="13">
    <source>
        <dbReference type="SAM" id="Phobius"/>
    </source>
</evidence>
<evidence type="ECO:0000256" key="8">
    <source>
        <dbReference type="ARBA" id="ARBA00022833"/>
    </source>
</evidence>
<dbReference type="GO" id="GO:0016740">
    <property type="term" value="F:transferase activity"/>
    <property type="evidence" value="ECO:0007669"/>
    <property type="project" value="UniProtKB-KW"/>
</dbReference>
<dbReference type="SUPFAM" id="SSF57850">
    <property type="entry name" value="RING/U-box"/>
    <property type="match status" value="1"/>
</dbReference>
<comment type="pathway">
    <text evidence="2">Protein modification; protein ubiquitination.</text>
</comment>